<dbReference type="GeneID" id="54784314"/>
<organism evidence="1 2">
    <name type="scientific">Diutina rugosa</name>
    <name type="common">Yeast</name>
    <name type="synonym">Candida rugosa</name>
    <dbReference type="NCBI Taxonomy" id="5481"/>
    <lineage>
        <taxon>Eukaryota</taxon>
        <taxon>Fungi</taxon>
        <taxon>Dikarya</taxon>
        <taxon>Ascomycota</taxon>
        <taxon>Saccharomycotina</taxon>
        <taxon>Pichiomycetes</taxon>
        <taxon>Debaryomycetaceae</taxon>
        <taxon>Diutina</taxon>
    </lineage>
</organism>
<accession>A0A642UCB7</accession>
<dbReference type="OMA" id="SKHIRQE"/>
<evidence type="ECO:0000313" key="1">
    <source>
        <dbReference type="EMBL" id="KAA8896651.1"/>
    </source>
</evidence>
<keyword evidence="2" id="KW-1185">Reference proteome</keyword>
<evidence type="ECO:0000313" key="2">
    <source>
        <dbReference type="Proteomes" id="UP000449547"/>
    </source>
</evidence>
<reference evidence="1 2" key="1">
    <citation type="submission" date="2019-07" db="EMBL/GenBank/DDBJ databases">
        <title>Genome assembly of two rare yeast pathogens: Diutina rugosa and Trichomonascus ciferrii.</title>
        <authorList>
            <person name="Mixao V."/>
            <person name="Saus E."/>
            <person name="Hansen A."/>
            <person name="Lass-Flor C."/>
            <person name="Gabaldon T."/>
        </authorList>
    </citation>
    <scope>NUCLEOTIDE SEQUENCE [LARGE SCALE GENOMIC DNA]</scope>
    <source>
        <strain evidence="1 2">CBS 613</strain>
    </source>
</reference>
<dbReference type="RefSeq" id="XP_034009511.1">
    <property type="nucleotide sequence ID" value="XM_034158670.1"/>
</dbReference>
<sequence>MGGIPVTKLESAPATLTNYPSSVVNGVTQEGGLFSLTFKSVTCAELVQNLDLMRDAISPAERQSVPKFANDLANDKSYLEKLKEDVEKLRQQEVPPLDDSIGKLQSQLDEALDQHQLGDVSKHIRQEYQERNPDKTLLLDMGTPIHSIVVPGLEVEQAAEDDALLTF</sequence>
<dbReference type="OrthoDB" id="4095746at2759"/>
<name>A0A642UCB7_DIURU</name>
<dbReference type="Proteomes" id="UP000449547">
    <property type="component" value="Unassembled WGS sequence"/>
</dbReference>
<proteinExistence type="predicted"/>
<dbReference type="VEuPathDB" id="FungiDB:DIURU_005663"/>
<comment type="caution">
    <text evidence="1">The sequence shown here is derived from an EMBL/GenBank/DDBJ whole genome shotgun (WGS) entry which is preliminary data.</text>
</comment>
<dbReference type="AlphaFoldDB" id="A0A642UCB7"/>
<dbReference type="EMBL" id="SWFT01000163">
    <property type="protein sequence ID" value="KAA8896651.1"/>
    <property type="molecule type" value="Genomic_DNA"/>
</dbReference>
<gene>
    <name evidence="1" type="ORF">DIURU_005663</name>
</gene>
<protein>
    <submittedName>
        <fullName evidence="1">Uncharacterized protein</fullName>
    </submittedName>
</protein>